<dbReference type="FunFam" id="3.90.226.10:FF:000031">
    <property type="entry name" value="Interphotoreceptor retinoid binding protein"/>
    <property type="match status" value="1"/>
</dbReference>
<feature type="domain" description="Tail specific protease" evidence="12">
    <location>
        <begin position="1016"/>
        <end position="1212"/>
    </location>
</feature>
<dbReference type="Proteomes" id="UP001178461">
    <property type="component" value="Chromosome 5"/>
</dbReference>
<gene>
    <name evidence="13" type="ORF">PODLI_1B016921</name>
</gene>
<comment type="similarity">
    <text evidence="2">Belongs to the peptidase S41A family.</text>
</comment>
<dbReference type="InterPro" id="IPR005151">
    <property type="entry name" value="Tail-specific_protease"/>
</dbReference>
<dbReference type="PANTHER" id="PTHR11261:SF3">
    <property type="entry name" value="RETINOL-BINDING PROTEIN 3"/>
    <property type="match status" value="1"/>
</dbReference>
<evidence type="ECO:0000256" key="9">
    <source>
        <dbReference type="ARBA" id="ARBA00079306"/>
    </source>
</evidence>
<keyword evidence="6" id="KW-0677">Repeat</keyword>
<evidence type="ECO:0000256" key="11">
    <source>
        <dbReference type="SAM" id="SignalP"/>
    </source>
</evidence>
<evidence type="ECO:0000256" key="7">
    <source>
        <dbReference type="ARBA" id="ARBA00023180"/>
    </source>
</evidence>
<keyword evidence="14" id="KW-1185">Reference proteome</keyword>
<reference evidence="13" key="1">
    <citation type="submission" date="2022-12" db="EMBL/GenBank/DDBJ databases">
        <authorList>
            <person name="Alioto T."/>
            <person name="Alioto T."/>
            <person name="Gomez Garrido J."/>
        </authorList>
    </citation>
    <scope>NUCLEOTIDE SEQUENCE</scope>
</reference>
<evidence type="ECO:0000256" key="4">
    <source>
        <dbReference type="ARBA" id="ARBA00022530"/>
    </source>
</evidence>
<dbReference type="FunFam" id="3.90.226.10:FF:000038">
    <property type="entry name" value="Retinol-binding protein 3"/>
    <property type="match status" value="1"/>
</dbReference>
<keyword evidence="5 11" id="KW-0732">Signal</keyword>
<evidence type="ECO:0000256" key="3">
    <source>
        <dbReference type="ARBA" id="ARBA00022525"/>
    </source>
</evidence>
<protein>
    <recommendedName>
        <fullName evidence="8">Retinol-binding protein 3</fullName>
    </recommendedName>
    <alternativeName>
        <fullName evidence="9">Interphotoreceptor retinoid-binding protein</fullName>
    </alternativeName>
    <alternativeName>
        <fullName evidence="10">Interstitial retinol-binding protein</fullName>
    </alternativeName>
</protein>
<proteinExistence type="inferred from homology"/>
<dbReference type="Gene3D" id="3.90.226.10">
    <property type="entry name" value="2-enoyl-CoA Hydratase, Chain A, domain 1"/>
    <property type="match status" value="4"/>
</dbReference>
<evidence type="ECO:0000259" key="12">
    <source>
        <dbReference type="SMART" id="SM00245"/>
    </source>
</evidence>
<dbReference type="AlphaFoldDB" id="A0AA35KBW5"/>
<evidence type="ECO:0000256" key="2">
    <source>
        <dbReference type="ARBA" id="ARBA00009179"/>
    </source>
</evidence>
<name>A0AA35KBW5_9SAUR</name>
<evidence type="ECO:0000256" key="6">
    <source>
        <dbReference type="ARBA" id="ARBA00022737"/>
    </source>
</evidence>
<dbReference type="InterPro" id="IPR029045">
    <property type="entry name" value="ClpP/crotonase-like_dom_sf"/>
</dbReference>
<dbReference type="EMBL" id="OX395130">
    <property type="protein sequence ID" value="CAI5774048.1"/>
    <property type="molecule type" value="Genomic_DNA"/>
</dbReference>
<dbReference type="GO" id="GO:0019841">
    <property type="term" value="F:retinol binding"/>
    <property type="evidence" value="ECO:0007669"/>
    <property type="project" value="TreeGrafter"/>
</dbReference>
<feature type="domain" description="Tail specific protease" evidence="12">
    <location>
        <begin position="108"/>
        <end position="307"/>
    </location>
</feature>
<dbReference type="PANTHER" id="PTHR11261">
    <property type="entry name" value="INTERPHOTORECEPTOR RETINOID-BINDING PROTEIN"/>
    <property type="match status" value="1"/>
</dbReference>
<dbReference type="Pfam" id="PF11918">
    <property type="entry name" value="Peptidase_S41_N"/>
    <property type="match status" value="4"/>
</dbReference>
<evidence type="ECO:0000313" key="13">
    <source>
        <dbReference type="EMBL" id="CAI5774048.1"/>
    </source>
</evidence>
<keyword evidence="4" id="KW-0272">Extracellular matrix</keyword>
<evidence type="ECO:0000256" key="5">
    <source>
        <dbReference type="ARBA" id="ARBA00022729"/>
    </source>
</evidence>
<sequence>MIGERLLLWVALMCCGGCTEGILQSTLVLDMAKLLLDNYCFPENLVGMQEAIEQAIKGGEFWDISDPKLLATVLTAGVQGALNDPRLVISYEPSTPVAPKQAAEISLTSEQLLSLIQHTVKSEVLEGNVGYLRIDSIIGQDAVEQIGAFLVEKVWKTLMETSALVLDLRYSTGGQVSGIPFIISYLYNEDRVLHVDTIYNRPSNTTMEIWTLPKVLGVRYSKEKDVVLLISQHTTGVAEDVAYILKQMHRAIIVGEKSAGGSLSVQKLQIGASQFYMTIPLSCSVSPLSGNGQSWEIGGVEPCVAASSEHALETALGIISLRKAIPGSINLLMGILKDNYAVVDRVPTLLTHLSAFDHSSVLSATELASKLNAELHTASEDPRLFLRAVAPGEFAAAPAEEQVAMATDLPNDEQLMHALVNTVFKVSVLPGNVGYMRFDEFADATVLVKLGPYLVRQVWEPLEATDNLIMDLRYNIGGPSSTAVPVLLSYFQDPSAGAVHFFTTYDRRTNQSQDHSSRAEMLGKPYGARRGVYLLTSHHTATAAEEFAYLMQSLGRATLVGEITAGILTHSHTFCILQLSEGADCGLLINVPVVSFIDNHGECWLGGGVVPDAIVLADEALKKAQEILAFHNGMGVLVEEVRQLLEAHYAIPEMATRISGALRFKLAKGGYRSVVDFETLASQLTSDLQETSGDHQLHIFHSHVAPPPEEHSPDKMPTAEELAYLIEALFKVEVLPGNVGYLRFDMMAEAETVEAIGPQVLHMVWDKLVETEAIVVDMRYNTGSYSNGVPIFCSYFFDAAPQRHLYTVFDRSTSQSTEVWTLPEVTCKRYGSAKDVYILISHMSGSAAEALTRSLKDLHRATVIGEPTVGGSLSAGNYHIGSSPLYASIPSQVVLSPVTGKVWSLSGVEPHVTVQAPEALASAQKIIALRARLPSVLQTVGKLVADNYAFVDIGATVAAKLAEQAAYRNVNCEVELAEKMNANLKALSGDRHLKVTHIPEHSKDHIPGIMPMQIPSPEMFEDLVKFSYHTNVLENNVGYLRFDMFGDCDLLSQLSELLLKHVWEKIAHTDALIIDLRYNIGGSTSSVAALCSYFFDEGHPVLLDKVYNRPNDTTRDMWTLSQLTGMRYGSNKGLVILTSSVTAGAAEEFVFIMKRLGRAFIVGQRTSGGCLQPQTYHVDGTSLYVTIPTSRSTISMDDIWEGVGVRPHMEVPPEVALIKAKEMLRLHRSS</sequence>
<dbReference type="GO" id="GO:0008236">
    <property type="term" value="F:serine-type peptidase activity"/>
    <property type="evidence" value="ECO:0007669"/>
    <property type="project" value="InterPro"/>
</dbReference>
<feature type="chain" id="PRO_5041459502" description="Retinol-binding protein 3" evidence="11">
    <location>
        <begin position="22"/>
        <end position="1230"/>
    </location>
</feature>
<comment type="subcellular location">
    <subcellularLocation>
        <location evidence="1">Secreted</location>
        <location evidence="1">Extracellular space</location>
        <location evidence="1">Extracellular matrix</location>
        <location evidence="1">Interphotoreceptor matrix</location>
    </subcellularLocation>
</comment>
<evidence type="ECO:0000256" key="8">
    <source>
        <dbReference type="ARBA" id="ARBA00069018"/>
    </source>
</evidence>
<keyword evidence="3" id="KW-0964">Secreted</keyword>
<dbReference type="GO" id="GO:0006508">
    <property type="term" value="P:proteolysis"/>
    <property type="evidence" value="ECO:0007669"/>
    <property type="project" value="InterPro"/>
</dbReference>
<keyword evidence="7" id="KW-0325">Glycoprotein</keyword>
<dbReference type="SMART" id="SM00245">
    <property type="entry name" value="TSPc"/>
    <property type="match status" value="4"/>
</dbReference>
<feature type="signal peptide" evidence="11">
    <location>
        <begin position="1"/>
        <end position="21"/>
    </location>
</feature>
<feature type="domain" description="Tail specific protease" evidence="12">
    <location>
        <begin position="718"/>
        <end position="915"/>
    </location>
</feature>
<organism evidence="13 14">
    <name type="scientific">Podarcis lilfordi</name>
    <name type="common">Lilford's wall lizard</name>
    <dbReference type="NCBI Taxonomy" id="74358"/>
    <lineage>
        <taxon>Eukaryota</taxon>
        <taxon>Metazoa</taxon>
        <taxon>Chordata</taxon>
        <taxon>Craniata</taxon>
        <taxon>Vertebrata</taxon>
        <taxon>Euteleostomi</taxon>
        <taxon>Lepidosauria</taxon>
        <taxon>Squamata</taxon>
        <taxon>Bifurcata</taxon>
        <taxon>Unidentata</taxon>
        <taxon>Episquamata</taxon>
        <taxon>Laterata</taxon>
        <taxon>Lacertibaenia</taxon>
        <taxon>Lacertidae</taxon>
        <taxon>Podarcis</taxon>
    </lineage>
</organism>
<evidence type="ECO:0000256" key="1">
    <source>
        <dbReference type="ARBA" id="ARBA00004593"/>
    </source>
</evidence>
<dbReference type="SUPFAM" id="SSF52096">
    <property type="entry name" value="ClpP/crotonase"/>
    <property type="match status" value="4"/>
</dbReference>
<accession>A0AA35KBW5</accession>
<dbReference type="Pfam" id="PF03572">
    <property type="entry name" value="Peptidase_S41"/>
    <property type="match status" value="4"/>
</dbReference>
<dbReference type="CDD" id="cd07563">
    <property type="entry name" value="Peptidase_S41_IRBP"/>
    <property type="match status" value="4"/>
</dbReference>
<evidence type="ECO:0000313" key="14">
    <source>
        <dbReference type="Proteomes" id="UP001178461"/>
    </source>
</evidence>
<feature type="domain" description="Tail specific protease" evidence="12">
    <location>
        <begin position="412"/>
        <end position="616"/>
    </location>
</feature>
<dbReference type="GO" id="GO:0090658">
    <property type="term" value="C:cone matrix sheath"/>
    <property type="evidence" value="ECO:0007669"/>
    <property type="project" value="TreeGrafter"/>
</dbReference>
<dbReference type="Gene3D" id="3.30.750.44">
    <property type="match status" value="4"/>
</dbReference>
<evidence type="ECO:0000256" key="10">
    <source>
        <dbReference type="ARBA" id="ARBA00080101"/>
    </source>
</evidence>